<keyword evidence="4" id="KW-1185">Reference proteome</keyword>
<evidence type="ECO:0000313" key="3">
    <source>
        <dbReference type="EMBL" id="MCX2978779.1"/>
    </source>
</evidence>
<name>A0ABT3TBE8_9GAMM</name>
<dbReference type="Gene3D" id="3.30.565.10">
    <property type="entry name" value="Histidine kinase-like ATPase, C-terminal domain"/>
    <property type="match status" value="1"/>
</dbReference>
<keyword evidence="1" id="KW-0723">Serine/threonine-protein kinase</keyword>
<dbReference type="CDD" id="cd16934">
    <property type="entry name" value="HATPase_RsbT-like"/>
    <property type="match status" value="1"/>
</dbReference>
<keyword evidence="1" id="KW-0418">Kinase</keyword>
<organism evidence="3 4">
    <name type="scientific">Candidatus Marimicrobium litorale</name>
    <dbReference type="NCBI Taxonomy" id="2518991"/>
    <lineage>
        <taxon>Bacteria</taxon>
        <taxon>Pseudomonadati</taxon>
        <taxon>Pseudomonadota</taxon>
        <taxon>Gammaproteobacteria</taxon>
        <taxon>Cellvibrionales</taxon>
        <taxon>Halieaceae</taxon>
        <taxon>Marimicrobium</taxon>
    </lineage>
</organism>
<proteinExistence type="predicted"/>
<comment type="caution">
    <text evidence="3">The sequence shown here is derived from an EMBL/GenBank/DDBJ whole genome shotgun (WGS) entry which is preliminary data.</text>
</comment>
<evidence type="ECO:0000313" key="4">
    <source>
        <dbReference type="Proteomes" id="UP001143304"/>
    </source>
</evidence>
<reference evidence="3" key="1">
    <citation type="submission" date="2019-02" db="EMBL/GenBank/DDBJ databases">
        <authorList>
            <person name="Li S.-H."/>
        </authorList>
    </citation>
    <scope>NUCLEOTIDE SEQUENCE</scope>
    <source>
        <strain evidence="3">IMCC11814</strain>
    </source>
</reference>
<dbReference type="Pfam" id="PF13581">
    <property type="entry name" value="HATPase_c_2"/>
    <property type="match status" value="1"/>
</dbReference>
<dbReference type="Proteomes" id="UP001143304">
    <property type="component" value="Unassembled WGS sequence"/>
</dbReference>
<dbReference type="InterPro" id="IPR050267">
    <property type="entry name" value="Anti-sigma-factor_SerPK"/>
</dbReference>
<dbReference type="SMART" id="SM00387">
    <property type="entry name" value="HATPase_c"/>
    <property type="match status" value="1"/>
</dbReference>
<dbReference type="SUPFAM" id="SSF55874">
    <property type="entry name" value="ATPase domain of HSP90 chaperone/DNA topoisomerase II/histidine kinase"/>
    <property type="match status" value="1"/>
</dbReference>
<dbReference type="InterPro" id="IPR003594">
    <property type="entry name" value="HATPase_dom"/>
</dbReference>
<sequence>MMYVPIDAEEDIARAVAMTEEAMSAEGFGLTQRRMMATAVSELATNAYVHATKGTVTIAVLDGTGGSGIEITVEDQGPGIENLEQAMVDGYSSAGSLGVGLPGARRLADEFSIHSTADKGTVTVVRAWLV</sequence>
<accession>A0ABT3TBE8</accession>
<protein>
    <submittedName>
        <fullName evidence="3">Anti-sigma regulatory factor</fullName>
    </submittedName>
</protein>
<dbReference type="RefSeq" id="WP_279250470.1">
    <property type="nucleotide sequence ID" value="NZ_SHNO01000001.1"/>
</dbReference>
<feature type="domain" description="Histidine kinase/HSP90-like ATPase" evidence="2">
    <location>
        <begin position="31"/>
        <end position="130"/>
    </location>
</feature>
<dbReference type="PANTHER" id="PTHR35526:SF3">
    <property type="entry name" value="ANTI-SIGMA-F FACTOR RSBW"/>
    <property type="match status" value="1"/>
</dbReference>
<dbReference type="EMBL" id="SHNO01000001">
    <property type="protein sequence ID" value="MCX2978779.1"/>
    <property type="molecule type" value="Genomic_DNA"/>
</dbReference>
<evidence type="ECO:0000256" key="1">
    <source>
        <dbReference type="ARBA" id="ARBA00022527"/>
    </source>
</evidence>
<dbReference type="InterPro" id="IPR036890">
    <property type="entry name" value="HATPase_C_sf"/>
</dbReference>
<dbReference type="PANTHER" id="PTHR35526">
    <property type="entry name" value="ANTI-SIGMA-F FACTOR RSBW-RELATED"/>
    <property type="match status" value="1"/>
</dbReference>
<evidence type="ECO:0000259" key="2">
    <source>
        <dbReference type="SMART" id="SM00387"/>
    </source>
</evidence>
<keyword evidence="1" id="KW-0808">Transferase</keyword>
<gene>
    <name evidence="3" type="ORF">EYC82_15535</name>
</gene>